<name>A0A1M7BEJ7_PSETH</name>
<evidence type="ECO:0000313" key="2">
    <source>
        <dbReference type="Proteomes" id="UP000184363"/>
    </source>
</evidence>
<dbReference type="RefSeq" id="WP_073460566.1">
    <property type="nucleotide sequence ID" value="NZ_FRAP01000035.1"/>
</dbReference>
<dbReference type="OrthoDB" id="4027862at2"/>
<protein>
    <submittedName>
        <fullName evidence="1">Uncharacterized protein</fullName>
    </submittedName>
</protein>
<sequence>MFAPVPGVPAAPPAFGLVASAERPDPAQLPNWELGLVWVPERCATEYRLAPACVAADPADYRPPRPAEAVYYRPVDLQLAEECSTLSGPVDEARLRRIAEAQTPFAVARELWSGAGTQADPFDSPAGSSQTNPYLASAAATEVSGSPAASVRLGIGLLEQAAMEAAAGQQVFLHVPVMMLPQLGEYVYRVGQVLYTLAGNVVIADGGYEGTGPSGEPVGATAWAYATSPVSVLMSPLEITSGPESIDHATNTRTAWASRVVAALFDPCVHLAIEIEL</sequence>
<dbReference type="Proteomes" id="UP000184363">
    <property type="component" value="Unassembled WGS sequence"/>
</dbReference>
<keyword evidence="2" id="KW-1185">Reference proteome</keyword>
<organism evidence="1 2">
    <name type="scientific">Pseudonocardia thermophila</name>
    <dbReference type="NCBI Taxonomy" id="1848"/>
    <lineage>
        <taxon>Bacteria</taxon>
        <taxon>Bacillati</taxon>
        <taxon>Actinomycetota</taxon>
        <taxon>Actinomycetes</taxon>
        <taxon>Pseudonocardiales</taxon>
        <taxon>Pseudonocardiaceae</taxon>
        <taxon>Pseudonocardia</taxon>
    </lineage>
</organism>
<accession>A0A1M7BEJ7</accession>
<dbReference type="EMBL" id="FRAP01000035">
    <property type="protein sequence ID" value="SHL53039.1"/>
    <property type="molecule type" value="Genomic_DNA"/>
</dbReference>
<proteinExistence type="predicted"/>
<dbReference type="AlphaFoldDB" id="A0A1M7BEJ7"/>
<gene>
    <name evidence="1" type="ORF">SAMN05443637_13512</name>
</gene>
<dbReference type="STRING" id="1848.SAMN05443637_13512"/>
<reference evidence="1 2" key="1">
    <citation type="submission" date="2016-11" db="EMBL/GenBank/DDBJ databases">
        <authorList>
            <person name="Jaros S."/>
            <person name="Januszkiewicz K."/>
            <person name="Wedrychowicz H."/>
        </authorList>
    </citation>
    <scope>NUCLEOTIDE SEQUENCE [LARGE SCALE GENOMIC DNA]</scope>
    <source>
        <strain evidence="1 2">DSM 43832</strain>
    </source>
</reference>
<evidence type="ECO:0000313" key="1">
    <source>
        <dbReference type="EMBL" id="SHL53039.1"/>
    </source>
</evidence>